<dbReference type="Proteomes" id="UP000716906">
    <property type="component" value="Unassembled WGS sequence"/>
</dbReference>
<dbReference type="PANTHER" id="PTHR30576">
    <property type="entry name" value="COLANIC BIOSYNTHESIS UDP-GLUCOSE LIPID CARRIER TRANSFERASE"/>
    <property type="match status" value="1"/>
</dbReference>
<keyword evidence="3 9" id="KW-0808">Transferase</keyword>
<comment type="caution">
    <text evidence="9">The sequence shown here is derived from an EMBL/GenBank/DDBJ whole genome shotgun (WGS) entry which is preliminary data.</text>
</comment>
<gene>
    <name evidence="9" type="ORF">H7U36_00165</name>
</gene>
<evidence type="ECO:0000256" key="7">
    <source>
        <dbReference type="SAM" id="Phobius"/>
    </source>
</evidence>
<dbReference type="PANTHER" id="PTHR30576:SF10">
    <property type="entry name" value="SLL5057 PROTEIN"/>
    <property type="match status" value="1"/>
</dbReference>
<feature type="transmembrane region" description="Helical" evidence="7">
    <location>
        <begin position="12"/>
        <end position="33"/>
    </location>
</feature>
<dbReference type="Pfam" id="PF13727">
    <property type="entry name" value="CoA_binding_3"/>
    <property type="match status" value="1"/>
</dbReference>
<feature type="transmembrane region" description="Helical" evidence="7">
    <location>
        <begin position="82"/>
        <end position="99"/>
    </location>
</feature>
<evidence type="ECO:0000256" key="1">
    <source>
        <dbReference type="ARBA" id="ARBA00004141"/>
    </source>
</evidence>
<feature type="transmembrane region" description="Helical" evidence="7">
    <location>
        <begin position="45"/>
        <end position="70"/>
    </location>
</feature>
<feature type="transmembrane region" description="Helical" evidence="7">
    <location>
        <begin position="111"/>
        <end position="129"/>
    </location>
</feature>
<dbReference type="Pfam" id="PF02397">
    <property type="entry name" value="Bac_transf"/>
    <property type="match status" value="1"/>
</dbReference>
<keyword evidence="6 7" id="KW-0472">Membrane</keyword>
<comment type="subcellular location">
    <subcellularLocation>
        <location evidence="1">Membrane</location>
        <topology evidence="1">Multi-pass membrane protein</topology>
    </subcellularLocation>
</comment>
<evidence type="ECO:0000313" key="10">
    <source>
        <dbReference type="Proteomes" id="UP000716906"/>
    </source>
</evidence>
<evidence type="ECO:0000256" key="3">
    <source>
        <dbReference type="ARBA" id="ARBA00022679"/>
    </source>
</evidence>
<evidence type="ECO:0000259" key="8">
    <source>
        <dbReference type="Pfam" id="PF02397"/>
    </source>
</evidence>
<evidence type="ECO:0000256" key="6">
    <source>
        <dbReference type="ARBA" id="ARBA00023136"/>
    </source>
</evidence>
<protein>
    <submittedName>
        <fullName evidence="9">Sugar transferase</fullName>
    </submittedName>
</protein>
<keyword evidence="10" id="KW-1185">Reference proteome</keyword>
<comment type="similarity">
    <text evidence="2">Belongs to the bacterial sugar transferase family.</text>
</comment>
<evidence type="ECO:0000256" key="2">
    <source>
        <dbReference type="ARBA" id="ARBA00006464"/>
    </source>
</evidence>
<dbReference type="InterPro" id="IPR017475">
    <property type="entry name" value="EPS_sugar_tfrase"/>
</dbReference>
<organism evidence="9 10">
    <name type="scientific">Faecalicatena fissicatena</name>
    <dbReference type="NCBI Taxonomy" id="290055"/>
    <lineage>
        <taxon>Bacteria</taxon>
        <taxon>Bacillati</taxon>
        <taxon>Bacillota</taxon>
        <taxon>Clostridia</taxon>
        <taxon>Lachnospirales</taxon>
        <taxon>Lachnospiraceae</taxon>
        <taxon>Faecalicatena</taxon>
    </lineage>
</organism>
<feature type="transmembrane region" description="Helical" evidence="7">
    <location>
        <begin position="288"/>
        <end position="311"/>
    </location>
</feature>
<dbReference type="InterPro" id="IPR003362">
    <property type="entry name" value="Bact_transf"/>
</dbReference>
<sequence length="486" mass="56092">MYRKPSEGWLKHWDFMCLDLFFLQAAYVISYIARNGLQNPYKIQLYLNMAIVICLIDLCTVFFAEGYSGIMRRGYLQEFKAVVKHICIVCMMMVLYLFFSQTGADFSRINFLLFTVVSIILLYVERTLWKQYLLRRRKTSFERKTLLVITTFDRTEDVMRKMKRSFPFEIEVIGIVLLDRDDLKGKNVDNTKIVCLKSEILDYVRTKWIDGILINADQDNDELRSLKDALINMGMTVHTVVAVEEERSGMDSEVQNQLLGNLGGYIVLSTAIRVASSKQLFLKRMMDIAGGITGLVVTGVLTIFIAPAIYFSSPGPVFFSQTRVGKNGKTFKIYKFRSMYMDAEERKKELLKENKMQGQMFKLERDPRIIGSGKNGDGHGIGWFIRKTSIDEFPQFWNILKGDMSLVGTRPPTLDEWEKYDYHHRARLATKPGLTGLWQVSGRSDITDFEDVVKLDLQYIQNWSLELDIKILFKTIFVVLCGQGAK</sequence>
<proteinExistence type="inferred from homology"/>
<dbReference type="EMBL" id="JACLYY010000001">
    <property type="protein sequence ID" value="MBM6736523.1"/>
    <property type="molecule type" value="Genomic_DNA"/>
</dbReference>
<reference evidence="9 10" key="1">
    <citation type="journal article" date="2021" name="Sci. Rep.">
        <title>The distribution of antibiotic resistance genes in chicken gut microbiota commensals.</title>
        <authorList>
            <person name="Juricova H."/>
            <person name="Matiasovicova J."/>
            <person name="Kubasova T."/>
            <person name="Cejkova D."/>
            <person name="Rychlik I."/>
        </authorList>
    </citation>
    <scope>NUCLEOTIDE SEQUENCE [LARGE SCALE GENOMIC DNA]</scope>
    <source>
        <strain evidence="9 10">An773</strain>
    </source>
</reference>
<keyword evidence="5 7" id="KW-1133">Transmembrane helix</keyword>
<dbReference type="GO" id="GO:0016740">
    <property type="term" value="F:transferase activity"/>
    <property type="evidence" value="ECO:0007669"/>
    <property type="project" value="UniProtKB-KW"/>
</dbReference>
<evidence type="ECO:0000256" key="4">
    <source>
        <dbReference type="ARBA" id="ARBA00022692"/>
    </source>
</evidence>
<keyword evidence="4 7" id="KW-0812">Transmembrane</keyword>
<evidence type="ECO:0000313" key="9">
    <source>
        <dbReference type="EMBL" id="MBM6736523.1"/>
    </source>
</evidence>
<dbReference type="NCBIfam" id="TIGR03025">
    <property type="entry name" value="EPS_sugtrans"/>
    <property type="match status" value="1"/>
</dbReference>
<accession>A0ABS2E4H2</accession>
<name>A0ABS2E4H2_9FIRM</name>
<feature type="domain" description="Bacterial sugar transferase" evidence="8">
    <location>
        <begin position="283"/>
        <end position="480"/>
    </location>
</feature>
<evidence type="ECO:0000256" key="5">
    <source>
        <dbReference type="ARBA" id="ARBA00022989"/>
    </source>
</evidence>